<name>A2GB13_TRIV3</name>
<dbReference type="InterPro" id="IPR017880">
    <property type="entry name" value="KilA_N"/>
</dbReference>
<dbReference type="AlphaFoldDB" id="A2GB13"/>
<dbReference type="InterPro" id="IPR018004">
    <property type="entry name" value="KilA/APSES_HTH"/>
</dbReference>
<gene>
    <name evidence="3" type="ORF">TVAG_105370</name>
</gene>
<dbReference type="RefSeq" id="XP_001298581.1">
    <property type="nucleotide sequence ID" value="XM_001298580.1"/>
</dbReference>
<dbReference type="VEuPathDB" id="TrichDB:TVAGG3_0128000"/>
<protein>
    <recommendedName>
        <fullName evidence="2">KilA-N domain-containing protein</fullName>
    </recommendedName>
</protein>
<dbReference type="Proteomes" id="UP000001542">
    <property type="component" value="Unassembled WGS sequence"/>
</dbReference>
<dbReference type="InParanoid" id="A2GB13"/>
<proteinExistence type="predicted"/>
<organism evidence="3 4">
    <name type="scientific">Trichomonas vaginalis (strain ATCC PRA-98 / G3)</name>
    <dbReference type="NCBI Taxonomy" id="412133"/>
    <lineage>
        <taxon>Eukaryota</taxon>
        <taxon>Metamonada</taxon>
        <taxon>Parabasalia</taxon>
        <taxon>Trichomonadida</taxon>
        <taxon>Trichomonadidae</taxon>
        <taxon>Trichomonas</taxon>
    </lineage>
</organism>
<dbReference type="SMART" id="SM01252">
    <property type="entry name" value="KilA-N"/>
    <property type="match status" value="1"/>
</dbReference>
<keyword evidence="4" id="KW-1185">Reference proteome</keyword>
<evidence type="ECO:0000259" key="2">
    <source>
        <dbReference type="PROSITE" id="PS51301"/>
    </source>
</evidence>
<evidence type="ECO:0000256" key="1">
    <source>
        <dbReference type="SAM" id="MobiDB-lite"/>
    </source>
</evidence>
<feature type="region of interest" description="Disordered" evidence="1">
    <location>
        <begin position="115"/>
        <end position="134"/>
    </location>
</feature>
<evidence type="ECO:0000313" key="4">
    <source>
        <dbReference type="Proteomes" id="UP000001542"/>
    </source>
</evidence>
<reference evidence="3" key="2">
    <citation type="journal article" date="2007" name="Science">
        <title>Draft genome sequence of the sexually transmitted pathogen Trichomonas vaginalis.</title>
        <authorList>
            <person name="Carlton J.M."/>
            <person name="Hirt R.P."/>
            <person name="Silva J.C."/>
            <person name="Delcher A.L."/>
            <person name="Schatz M."/>
            <person name="Zhao Q."/>
            <person name="Wortman J.R."/>
            <person name="Bidwell S.L."/>
            <person name="Alsmark U.C.M."/>
            <person name="Besteiro S."/>
            <person name="Sicheritz-Ponten T."/>
            <person name="Noel C.J."/>
            <person name="Dacks J.B."/>
            <person name="Foster P.G."/>
            <person name="Simillion C."/>
            <person name="Van de Peer Y."/>
            <person name="Miranda-Saavedra D."/>
            <person name="Barton G.J."/>
            <person name="Westrop G.D."/>
            <person name="Mueller S."/>
            <person name="Dessi D."/>
            <person name="Fiori P.L."/>
            <person name="Ren Q."/>
            <person name="Paulsen I."/>
            <person name="Zhang H."/>
            <person name="Bastida-Corcuera F.D."/>
            <person name="Simoes-Barbosa A."/>
            <person name="Brown M.T."/>
            <person name="Hayes R.D."/>
            <person name="Mukherjee M."/>
            <person name="Okumura C.Y."/>
            <person name="Schneider R."/>
            <person name="Smith A.J."/>
            <person name="Vanacova S."/>
            <person name="Villalvazo M."/>
            <person name="Haas B.J."/>
            <person name="Pertea M."/>
            <person name="Feldblyum T.V."/>
            <person name="Utterback T.R."/>
            <person name="Shu C.L."/>
            <person name="Osoegawa K."/>
            <person name="de Jong P.J."/>
            <person name="Hrdy I."/>
            <person name="Horvathova L."/>
            <person name="Zubacova Z."/>
            <person name="Dolezal P."/>
            <person name="Malik S.B."/>
            <person name="Logsdon J.M. Jr."/>
            <person name="Henze K."/>
            <person name="Gupta A."/>
            <person name="Wang C.C."/>
            <person name="Dunne R.L."/>
            <person name="Upcroft J.A."/>
            <person name="Upcroft P."/>
            <person name="White O."/>
            <person name="Salzberg S.L."/>
            <person name="Tang P."/>
            <person name="Chiu C.-H."/>
            <person name="Lee Y.-S."/>
            <person name="Embley T.M."/>
            <person name="Coombs G.H."/>
            <person name="Mottram J.C."/>
            <person name="Tachezy J."/>
            <person name="Fraser-Liggett C.M."/>
            <person name="Johnson P.J."/>
        </authorList>
    </citation>
    <scope>NUCLEOTIDE SEQUENCE [LARGE SCALE GENOMIC DNA]</scope>
    <source>
        <strain evidence="3">G3</strain>
    </source>
</reference>
<reference evidence="3" key="1">
    <citation type="submission" date="2006-10" db="EMBL/GenBank/DDBJ databases">
        <authorList>
            <person name="Amadeo P."/>
            <person name="Zhao Q."/>
            <person name="Wortman J."/>
            <person name="Fraser-Liggett C."/>
            <person name="Carlton J."/>
        </authorList>
    </citation>
    <scope>NUCLEOTIDE SEQUENCE</scope>
    <source>
        <strain evidence="3">G3</strain>
    </source>
</reference>
<dbReference type="VEuPathDB" id="TrichDB:TVAG_105370"/>
<dbReference type="PROSITE" id="PS51301">
    <property type="entry name" value="KILA_N"/>
    <property type="match status" value="1"/>
</dbReference>
<dbReference type="KEGG" id="tva:4743296"/>
<sequence>MSTTENTTTVIVHEAINEEYEYIQFNKQLRLIRSVKDDMYQMQSILTACFAPDTKLPKDWFRNQSTQELLSEAQRDILFSENSEEQRDILFSENSEEQRDILFSENSEEQRDILFSENSEEQRVGKKPQSPKLYENREKLPNGLRGYYVHRLLVNNVAQWASARYSWYVCKLLDELHRQERGEMEKKLQAKDEVIESKDKSIQKRIPRSVPKGTEKSYKYMIYTEELEKEEDRDMVMLHLVRRNNKSFYDLAKIYKSDRNWFYRENLPISMTPNEQIKEIVKNTLPQTHYDIKGCTILTFKEDLTLLKEKITEYFDNFKEEE</sequence>
<feature type="domain" description="KilA-N" evidence="2">
    <location>
        <begin position="19"/>
        <end position="176"/>
    </location>
</feature>
<feature type="compositionally biased region" description="Basic and acidic residues" evidence="1">
    <location>
        <begin position="115"/>
        <end position="124"/>
    </location>
</feature>
<dbReference type="EMBL" id="DS114871">
    <property type="protein sequence ID" value="EAX85651.1"/>
    <property type="molecule type" value="Genomic_DNA"/>
</dbReference>
<accession>A2GB13</accession>
<dbReference type="Pfam" id="PF04383">
    <property type="entry name" value="KilA-N"/>
    <property type="match status" value="1"/>
</dbReference>
<evidence type="ECO:0000313" key="3">
    <source>
        <dbReference type="EMBL" id="EAX85651.1"/>
    </source>
</evidence>